<evidence type="ECO:0000256" key="10">
    <source>
        <dbReference type="PROSITE-ProRule" id="PRU00152"/>
    </source>
</evidence>
<evidence type="ECO:0000256" key="1">
    <source>
        <dbReference type="ARBA" id="ARBA00009419"/>
    </source>
</evidence>
<dbReference type="EMBL" id="QGNW01000026">
    <property type="protein sequence ID" value="RVX13011.1"/>
    <property type="molecule type" value="Genomic_DNA"/>
</dbReference>
<dbReference type="PROSITE" id="PS51393">
    <property type="entry name" value="LIPOXYGENASE_3"/>
    <property type="match status" value="1"/>
</dbReference>
<dbReference type="InterPro" id="IPR036392">
    <property type="entry name" value="PLAT/LH2_dom_sf"/>
</dbReference>
<dbReference type="PANTHER" id="PTHR11771">
    <property type="entry name" value="LIPOXYGENASE"/>
    <property type="match status" value="1"/>
</dbReference>
<dbReference type="Gene3D" id="4.10.375.10">
    <property type="entry name" value="Lipoxygenase-1, Domain 2"/>
    <property type="match status" value="1"/>
</dbReference>
<dbReference type="InterPro" id="IPR000907">
    <property type="entry name" value="LipOase"/>
</dbReference>
<feature type="signal peptide" evidence="11">
    <location>
        <begin position="1"/>
        <end position="21"/>
    </location>
</feature>
<evidence type="ECO:0000256" key="5">
    <source>
        <dbReference type="ARBA" id="ARBA00022832"/>
    </source>
</evidence>
<keyword evidence="2" id="KW-0444">Lipid biosynthesis</keyword>
<dbReference type="SUPFAM" id="SSF49723">
    <property type="entry name" value="Lipase/lipooxygenase domain (PLAT/LH2 domain)"/>
    <property type="match status" value="1"/>
</dbReference>
<evidence type="ECO:0000256" key="11">
    <source>
        <dbReference type="SAM" id="SignalP"/>
    </source>
</evidence>
<dbReference type="GO" id="GO:0016702">
    <property type="term" value="F:oxidoreductase activity, acting on single donors with incorporation of molecular oxygen, incorporation of two atoms of oxygen"/>
    <property type="evidence" value="ECO:0007669"/>
    <property type="project" value="InterPro"/>
</dbReference>
<feature type="domain" description="PLAT" evidence="12">
    <location>
        <begin position="1"/>
        <end position="69"/>
    </location>
</feature>
<evidence type="ECO:0000256" key="4">
    <source>
        <dbReference type="ARBA" id="ARBA00022767"/>
    </source>
</evidence>
<name>A0A438JVL8_VITVI</name>
<evidence type="ECO:0000259" key="12">
    <source>
        <dbReference type="PROSITE" id="PS50095"/>
    </source>
</evidence>
<dbReference type="PROSITE" id="PS50095">
    <property type="entry name" value="PLAT"/>
    <property type="match status" value="1"/>
</dbReference>
<feature type="chain" id="PRO_5019278185" evidence="11">
    <location>
        <begin position="22"/>
        <end position="151"/>
    </location>
</feature>
<protein>
    <submittedName>
        <fullName evidence="14">Linoleate 13S-lipoxygenase 2-1, chloroplastic</fullName>
    </submittedName>
</protein>
<dbReference type="AlphaFoldDB" id="A0A438JVL8"/>
<evidence type="ECO:0000256" key="3">
    <source>
        <dbReference type="ARBA" id="ARBA00022723"/>
    </source>
</evidence>
<comment type="caution">
    <text evidence="14">The sequence shown here is derived from an EMBL/GenBank/DDBJ whole genome shotgun (WGS) entry which is preliminary data.</text>
</comment>
<evidence type="ECO:0000256" key="2">
    <source>
        <dbReference type="ARBA" id="ARBA00022516"/>
    </source>
</evidence>
<dbReference type="GO" id="GO:0046872">
    <property type="term" value="F:metal ion binding"/>
    <property type="evidence" value="ECO:0007669"/>
    <property type="project" value="UniProtKB-KW"/>
</dbReference>
<keyword evidence="11" id="KW-0732">Signal</keyword>
<evidence type="ECO:0000313" key="14">
    <source>
        <dbReference type="EMBL" id="RVX13011.1"/>
    </source>
</evidence>
<keyword evidence="5" id="KW-0276">Fatty acid metabolism</keyword>
<evidence type="ECO:0000256" key="7">
    <source>
        <dbReference type="ARBA" id="ARBA00023002"/>
    </source>
</evidence>
<keyword evidence="9" id="KW-0275">Fatty acid biosynthesis</keyword>
<dbReference type="InterPro" id="IPR036226">
    <property type="entry name" value="LipOase_C_sf"/>
</dbReference>
<evidence type="ECO:0000259" key="13">
    <source>
        <dbReference type="PROSITE" id="PS51393"/>
    </source>
</evidence>
<dbReference type="InterPro" id="IPR013819">
    <property type="entry name" value="LipOase_C"/>
</dbReference>
<feature type="domain" description="Lipoxygenase" evidence="13">
    <location>
        <begin position="72"/>
        <end position="151"/>
    </location>
</feature>
<dbReference type="GO" id="GO:0006633">
    <property type="term" value="P:fatty acid biosynthetic process"/>
    <property type="evidence" value="ECO:0007669"/>
    <property type="project" value="UniProtKB-KW"/>
</dbReference>
<dbReference type="Proteomes" id="UP000288805">
    <property type="component" value="Unassembled WGS sequence"/>
</dbReference>
<comment type="similarity">
    <text evidence="1">Belongs to the lipoxygenase family.</text>
</comment>
<dbReference type="Pfam" id="PF00305">
    <property type="entry name" value="Lipoxygenase"/>
    <property type="match status" value="1"/>
</dbReference>
<gene>
    <name evidence="14" type="primary">LOX2.1_12</name>
    <name evidence="14" type="ORF">CK203_009977</name>
</gene>
<comment type="caution">
    <text evidence="10">Lacks conserved residue(s) required for the propagation of feature annotation.</text>
</comment>
<evidence type="ECO:0000256" key="9">
    <source>
        <dbReference type="ARBA" id="ARBA00023160"/>
    </source>
</evidence>
<proteinExistence type="inferred from homology"/>
<organism evidence="14 15">
    <name type="scientific">Vitis vinifera</name>
    <name type="common">Grape</name>
    <dbReference type="NCBI Taxonomy" id="29760"/>
    <lineage>
        <taxon>Eukaryota</taxon>
        <taxon>Viridiplantae</taxon>
        <taxon>Streptophyta</taxon>
        <taxon>Embryophyta</taxon>
        <taxon>Tracheophyta</taxon>
        <taxon>Spermatophyta</taxon>
        <taxon>Magnoliopsida</taxon>
        <taxon>eudicotyledons</taxon>
        <taxon>Gunneridae</taxon>
        <taxon>Pentapetalae</taxon>
        <taxon>rosids</taxon>
        <taxon>Vitales</taxon>
        <taxon>Vitaceae</taxon>
        <taxon>Viteae</taxon>
        <taxon>Vitis</taxon>
    </lineage>
</organism>
<dbReference type="SUPFAM" id="SSF48484">
    <property type="entry name" value="Lipoxigenase"/>
    <property type="match status" value="1"/>
</dbReference>
<keyword evidence="8" id="KW-0443">Lipid metabolism</keyword>
<reference evidence="14 15" key="1">
    <citation type="journal article" date="2018" name="PLoS Genet.">
        <title>Population sequencing reveals clonal diversity and ancestral inbreeding in the grapevine cultivar Chardonnay.</title>
        <authorList>
            <person name="Roach M.J."/>
            <person name="Johnson D.L."/>
            <person name="Bohlmann J."/>
            <person name="van Vuuren H.J."/>
            <person name="Jones S.J."/>
            <person name="Pretorius I.S."/>
            <person name="Schmidt S.A."/>
            <person name="Borneman A.R."/>
        </authorList>
    </citation>
    <scope>NUCLEOTIDE SEQUENCE [LARGE SCALE GENOMIC DNA]</scope>
    <source>
        <strain evidence="15">cv. Chardonnay</strain>
        <tissue evidence="14">Leaf</tissue>
    </source>
</reference>
<sequence length="151" mass="17657">MRMRFLSQNLRFLMTLGRLVAVLVQNEQRSEMYLKYIVLNGLPIGPITFNCCSWVHSKFDNPEKRIFFTNKSYLPSQTPRGLKSLRKKELRSLRGNGEEECKAFDRIYDYDTYNDLGDPTRLDWHDKCLVVAKNTHTLDDVELDVHGAKLV</sequence>
<dbReference type="GO" id="GO:0031408">
    <property type="term" value="P:oxylipin biosynthetic process"/>
    <property type="evidence" value="ECO:0007669"/>
    <property type="project" value="UniProtKB-KW"/>
</dbReference>
<keyword evidence="3" id="KW-0479">Metal-binding</keyword>
<keyword evidence="6" id="KW-0223">Dioxygenase</keyword>
<dbReference type="Gene3D" id="2.60.60.20">
    <property type="entry name" value="PLAT/LH2 domain"/>
    <property type="match status" value="1"/>
</dbReference>
<keyword evidence="4" id="KW-0925">Oxylipin biosynthesis</keyword>
<dbReference type="InterPro" id="IPR001024">
    <property type="entry name" value="PLAT/LH2_dom"/>
</dbReference>
<accession>A0A438JVL8</accession>
<keyword evidence="7" id="KW-0560">Oxidoreductase</keyword>
<dbReference type="InterPro" id="IPR001246">
    <property type="entry name" value="LipOase_plant"/>
</dbReference>
<dbReference type="Pfam" id="PF01477">
    <property type="entry name" value="PLAT"/>
    <property type="match status" value="1"/>
</dbReference>
<evidence type="ECO:0000313" key="15">
    <source>
        <dbReference type="Proteomes" id="UP000288805"/>
    </source>
</evidence>
<evidence type="ECO:0000256" key="6">
    <source>
        <dbReference type="ARBA" id="ARBA00022964"/>
    </source>
</evidence>
<dbReference type="PRINTS" id="PR00468">
    <property type="entry name" value="PLTLPOXGNASE"/>
</dbReference>
<evidence type="ECO:0000256" key="8">
    <source>
        <dbReference type="ARBA" id="ARBA00023098"/>
    </source>
</evidence>
<dbReference type="GO" id="GO:0034440">
    <property type="term" value="P:lipid oxidation"/>
    <property type="evidence" value="ECO:0007669"/>
    <property type="project" value="InterPro"/>
</dbReference>